<reference evidence="8 9" key="1">
    <citation type="journal article" date="2016" name="Int. J. Syst. Evol. Microbiol.">
        <title>Proposal of Mucilaginibacter phyllosphaerae sp. nov. isolated from the phyllosphere of Galium album.</title>
        <authorList>
            <person name="Aydogan E.L."/>
            <person name="Busse H.J."/>
            <person name="Moser G."/>
            <person name="Muller C."/>
            <person name="Kampfer P."/>
            <person name="Glaeser S.P."/>
        </authorList>
    </citation>
    <scope>NUCLEOTIDE SEQUENCE [LARGE SCALE GENOMIC DNA]</scope>
    <source>
        <strain evidence="8 9">PP-F2FG21</strain>
    </source>
</reference>
<evidence type="ECO:0000256" key="3">
    <source>
        <dbReference type="ARBA" id="ARBA00022722"/>
    </source>
</evidence>
<comment type="similarity">
    <text evidence="1">Belongs to the YoeB family.</text>
</comment>
<evidence type="ECO:0000256" key="1">
    <source>
        <dbReference type="ARBA" id="ARBA00008172"/>
    </source>
</evidence>
<sequence>MEIAFTPQAIEDLEFWNKSGNKIIQKRIQALMVSIQATPYEGIGKPEALKHNLSGKWSRRINHEHRLLYVVNDTEITILALRFHY</sequence>
<dbReference type="RefSeq" id="WP_134336078.1">
    <property type="nucleotide sequence ID" value="NZ_BMCZ01000003.1"/>
</dbReference>
<dbReference type="Gene3D" id="3.30.2310.20">
    <property type="entry name" value="RelE-like"/>
    <property type="match status" value="1"/>
</dbReference>
<evidence type="ECO:0000313" key="10">
    <source>
        <dbReference type="Proteomes" id="UP000583101"/>
    </source>
</evidence>
<keyword evidence="2" id="KW-1277">Toxin-antitoxin system</keyword>
<evidence type="ECO:0000313" key="9">
    <source>
        <dbReference type="Proteomes" id="UP000297248"/>
    </source>
</evidence>
<dbReference type="EMBL" id="SNQG01000003">
    <property type="protein sequence ID" value="TEW66467.1"/>
    <property type="molecule type" value="Genomic_DNA"/>
</dbReference>
<dbReference type="Pfam" id="PF06769">
    <property type="entry name" value="YoeB_toxin"/>
    <property type="match status" value="1"/>
</dbReference>
<reference evidence="8" key="2">
    <citation type="submission" date="2019-03" db="EMBL/GenBank/DDBJ databases">
        <authorList>
            <person name="Yan Y.-Q."/>
            <person name="Du Z.-J."/>
        </authorList>
    </citation>
    <scope>NUCLEOTIDE SEQUENCE</scope>
    <source>
        <strain evidence="8">PP-F2FG21</strain>
    </source>
</reference>
<dbReference type="GO" id="GO:0045892">
    <property type="term" value="P:negative regulation of DNA-templated transcription"/>
    <property type="evidence" value="ECO:0007669"/>
    <property type="project" value="TreeGrafter"/>
</dbReference>
<dbReference type="GO" id="GO:0006401">
    <property type="term" value="P:RNA catabolic process"/>
    <property type="evidence" value="ECO:0007669"/>
    <property type="project" value="InterPro"/>
</dbReference>
<evidence type="ECO:0000256" key="2">
    <source>
        <dbReference type="ARBA" id="ARBA00022649"/>
    </source>
</evidence>
<evidence type="ECO:0000313" key="8">
    <source>
        <dbReference type="EMBL" id="TEW66467.1"/>
    </source>
</evidence>
<dbReference type="PANTHER" id="PTHR38039">
    <property type="entry name" value="TOXIN YOEB"/>
    <property type="match status" value="1"/>
</dbReference>
<dbReference type="SUPFAM" id="SSF143011">
    <property type="entry name" value="RelE-like"/>
    <property type="match status" value="1"/>
</dbReference>
<dbReference type="OrthoDB" id="9801102at2"/>
<keyword evidence="10" id="KW-1185">Reference proteome</keyword>
<gene>
    <name evidence="8" type="ORF">E2R65_08545</name>
    <name evidence="7" type="ORF">GGR35_002691</name>
</gene>
<keyword evidence="5 7" id="KW-0378">Hydrolase</keyword>
<comment type="caution">
    <text evidence="8">The sequence shown here is derived from an EMBL/GenBank/DDBJ whole genome shotgun (WGS) entry which is preliminary data.</text>
</comment>
<dbReference type="InterPro" id="IPR035093">
    <property type="entry name" value="RelE/ParE_toxin_dom_sf"/>
</dbReference>
<evidence type="ECO:0000256" key="5">
    <source>
        <dbReference type="ARBA" id="ARBA00022801"/>
    </source>
</evidence>
<protein>
    <recommendedName>
        <fullName evidence="6">Putative mRNA interferase YoeB</fullName>
    </recommendedName>
</protein>
<dbReference type="PANTHER" id="PTHR38039:SF1">
    <property type="entry name" value="TOXIN YOEB"/>
    <property type="match status" value="1"/>
</dbReference>
<dbReference type="Proteomes" id="UP000297248">
    <property type="component" value="Unassembled WGS sequence"/>
</dbReference>
<evidence type="ECO:0000313" key="7">
    <source>
        <dbReference type="EMBL" id="MBB3970075.1"/>
    </source>
</evidence>
<dbReference type="EMBL" id="JACIEG010000005">
    <property type="protein sequence ID" value="MBB3970075.1"/>
    <property type="molecule type" value="Genomic_DNA"/>
</dbReference>
<dbReference type="GO" id="GO:0016787">
    <property type="term" value="F:hydrolase activity"/>
    <property type="evidence" value="ECO:0007669"/>
    <property type="project" value="UniProtKB-KW"/>
</dbReference>
<dbReference type="AlphaFoldDB" id="A0A4Y8ACU5"/>
<accession>A0A4Y8ACU5</accession>
<organism evidence="8 9">
    <name type="scientific">Mucilaginibacter phyllosphaerae</name>
    <dbReference type="NCBI Taxonomy" id="1812349"/>
    <lineage>
        <taxon>Bacteria</taxon>
        <taxon>Pseudomonadati</taxon>
        <taxon>Bacteroidota</taxon>
        <taxon>Sphingobacteriia</taxon>
        <taxon>Sphingobacteriales</taxon>
        <taxon>Sphingobacteriaceae</taxon>
        <taxon>Mucilaginibacter</taxon>
    </lineage>
</organism>
<keyword evidence="4" id="KW-0255">Endonuclease</keyword>
<keyword evidence="3" id="KW-0540">Nuclease</keyword>
<evidence type="ECO:0000256" key="6">
    <source>
        <dbReference type="ARBA" id="ARBA00030388"/>
    </source>
</evidence>
<dbReference type="InterPro" id="IPR009614">
    <property type="entry name" value="YoeB_toxin"/>
</dbReference>
<name>A0A4Y8ACU5_9SPHI</name>
<dbReference type="NCBIfam" id="TIGR02116">
    <property type="entry name" value="toxin_Txe_YoeB"/>
    <property type="match status" value="1"/>
</dbReference>
<reference evidence="7 10" key="3">
    <citation type="submission" date="2020-08" db="EMBL/GenBank/DDBJ databases">
        <title>Genomic Encyclopedia of Type Strains, Phase IV (KMG-IV): sequencing the most valuable type-strain genomes for metagenomic binning, comparative biology and taxonomic classification.</title>
        <authorList>
            <person name="Goeker M."/>
        </authorList>
    </citation>
    <scope>NUCLEOTIDE SEQUENCE [LARGE SCALE GENOMIC DNA]</scope>
    <source>
        <strain evidence="7 10">DSM 100995</strain>
    </source>
</reference>
<dbReference type="Proteomes" id="UP000583101">
    <property type="component" value="Unassembled WGS sequence"/>
</dbReference>
<evidence type="ECO:0000256" key="4">
    <source>
        <dbReference type="ARBA" id="ARBA00022759"/>
    </source>
</evidence>
<proteinExistence type="inferred from homology"/>
<dbReference type="GO" id="GO:0004519">
    <property type="term" value="F:endonuclease activity"/>
    <property type="evidence" value="ECO:0007669"/>
    <property type="project" value="UniProtKB-KW"/>
</dbReference>